<name>A0ABS5VK14_9BACT</name>
<sequence length="294" mass="32040">MEPGVMTDTMGESDVSMLTPATGSSNINVGSTERIASVLLGAAATVYGLRNLGSLSGIAMTIAGGMLVYRGASGYCMINNAIGRNTASRKTPAMEVRGTFTVNKPRAEVYAYWRHLENLPQFMKHLENVTVKDQIHSTWVARIPGGVGSVTWESEITEDRPGELITWSSLPGSTVDNAGEVRFQDAPDNMGTEIRVKITYRLPAGDVGTIAAKLFSPVVENMIKEDLRGFKSILETGEVPTVVDQLLGSEPDKSKVRKTKQSQSKKRTTDYTTSDSPIDQNTIQTFENNMLERD</sequence>
<feature type="domain" description="Inner membrane protein YgaP-like transmembrane" evidence="4">
    <location>
        <begin position="27"/>
        <end position="89"/>
    </location>
</feature>
<evidence type="ECO:0000259" key="4">
    <source>
        <dbReference type="Pfam" id="PF11127"/>
    </source>
</evidence>
<organism evidence="5 6">
    <name type="scientific">Chryseosolibacter indicus</name>
    <dbReference type="NCBI Taxonomy" id="2782351"/>
    <lineage>
        <taxon>Bacteria</taxon>
        <taxon>Pseudomonadati</taxon>
        <taxon>Bacteroidota</taxon>
        <taxon>Cytophagia</taxon>
        <taxon>Cytophagales</taxon>
        <taxon>Chryseotaleaceae</taxon>
        <taxon>Chryseosolibacter</taxon>
    </lineage>
</organism>
<feature type="compositionally biased region" description="Polar residues" evidence="2">
    <location>
        <begin position="270"/>
        <end position="288"/>
    </location>
</feature>
<dbReference type="Gene3D" id="3.30.530.20">
    <property type="match status" value="1"/>
</dbReference>
<evidence type="ECO:0000259" key="3">
    <source>
        <dbReference type="Pfam" id="PF03364"/>
    </source>
</evidence>
<dbReference type="Proteomes" id="UP000772618">
    <property type="component" value="Unassembled WGS sequence"/>
</dbReference>
<dbReference type="SUPFAM" id="SSF55961">
    <property type="entry name" value="Bet v1-like"/>
    <property type="match status" value="1"/>
</dbReference>
<comment type="similarity">
    <text evidence="1">Belongs to the ribosome association toxin RatA family.</text>
</comment>
<dbReference type="InterPro" id="IPR021309">
    <property type="entry name" value="YgaP-like_TM"/>
</dbReference>
<dbReference type="CDD" id="cd07817">
    <property type="entry name" value="SRPBCC_8"/>
    <property type="match status" value="1"/>
</dbReference>
<dbReference type="InterPro" id="IPR023393">
    <property type="entry name" value="START-like_dom_sf"/>
</dbReference>
<dbReference type="Pfam" id="PF11127">
    <property type="entry name" value="YgaP-like_TM"/>
    <property type="match status" value="1"/>
</dbReference>
<accession>A0ABS5VK14</accession>
<proteinExistence type="inferred from homology"/>
<evidence type="ECO:0000256" key="2">
    <source>
        <dbReference type="SAM" id="MobiDB-lite"/>
    </source>
</evidence>
<feature type="region of interest" description="Disordered" evidence="2">
    <location>
        <begin position="250"/>
        <end position="294"/>
    </location>
</feature>
<dbReference type="InterPro" id="IPR005031">
    <property type="entry name" value="COQ10_START"/>
</dbReference>
<feature type="compositionally biased region" description="Basic residues" evidence="2">
    <location>
        <begin position="255"/>
        <end position="266"/>
    </location>
</feature>
<protein>
    <submittedName>
        <fullName evidence="5">DUF2892 domain-containing protein</fullName>
    </submittedName>
</protein>
<dbReference type="InterPro" id="IPR047137">
    <property type="entry name" value="ORF3"/>
</dbReference>
<feature type="domain" description="Coenzyme Q-binding protein COQ10 START" evidence="3">
    <location>
        <begin position="102"/>
        <end position="226"/>
    </location>
</feature>
<comment type="caution">
    <text evidence="5">The sequence shown here is derived from an EMBL/GenBank/DDBJ whole genome shotgun (WGS) entry which is preliminary data.</text>
</comment>
<gene>
    <name evidence="5" type="ORF">KK060_00680</name>
</gene>
<evidence type="ECO:0000313" key="5">
    <source>
        <dbReference type="EMBL" id="MBT1701773.1"/>
    </source>
</evidence>
<evidence type="ECO:0000256" key="1">
    <source>
        <dbReference type="ARBA" id="ARBA00008918"/>
    </source>
</evidence>
<reference evidence="5 6" key="1">
    <citation type="submission" date="2021-05" db="EMBL/GenBank/DDBJ databases">
        <title>A Polyphasic approach of four new species of the genus Ohtaekwangia: Ohtaekwangia histidinii sp. nov., Ohtaekwangia cretensis sp. nov., Ohtaekwangia indiensis sp. nov., Ohtaekwangia reichenbachii sp. nov. from diverse environment.</title>
        <authorList>
            <person name="Octaviana S."/>
        </authorList>
    </citation>
    <scope>NUCLEOTIDE SEQUENCE [LARGE SCALE GENOMIC DNA]</scope>
    <source>
        <strain evidence="5 6">PWU20</strain>
    </source>
</reference>
<dbReference type="PANTHER" id="PTHR33824:SF7">
    <property type="entry name" value="POLYKETIDE CYCLASE_DEHYDRASE AND LIPID TRANSPORT SUPERFAMILY PROTEIN"/>
    <property type="match status" value="1"/>
</dbReference>
<dbReference type="EMBL" id="JAHESD010000001">
    <property type="protein sequence ID" value="MBT1701773.1"/>
    <property type="molecule type" value="Genomic_DNA"/>
</dbReference>
<dbReference type="Pfam" id="PF03364">
    <property type="entry name" value="Polyketide_cyc"/>
    <property type="match status" value="1"/>
</dbReference>
<dbReference type="PANTHER" id="PTHR33824">
    <property type="entry name" value="POLYKETIDE CYCLASE/DEHYDRASE AND LIPID TRANSPORT SUPERFAMILY PROTEIN"/>
    <property type="match status" value="1"/>
</dbReference>
<evidence type="ECO:0000313" key="6">
    <source>
        <dbReference type="Proteomes" id="UP000772618"/>
    </source>
</evidence>
<keyword evidence="6" id="KW-1185">Reference proteome</keyword>